<proteinExistence type="predicted"/>
<protein>
    <submittedName>
        <fullName evidence="1">Uncharacterized protein</fullName>
    </submittedName>
</protein>
<dbReference type="Proteomes" id="UP000228497">
    <property type="component" value="Unassembled WGS sequence"/>
</dbReference>
<organism evidence="1 2">
    <name type="scientific">Candidatus Kaiserbacteria bacterium CG17_big_fil_post_rev_8_21_14_2_50_51_7</name>
    <dbReference type="NCBI Taxonomy" id="1974613"/>
    <lineage>
        <taxon>Bacteria</taxon>
        <taxon>Candidatus Kaiseribacteriota</taxon>
    </lineage>
</organism>
<evidence type="ECO:0000313" key="2">
    <source>
        <dbReference type="Proteomes" id="UP000228497"/>
    </source>
</evidence>
<dbReference type="AlphaFoldDB" id="A0A2M7FC71"/>
<dbReference type="EMBL" id="PFFD01000074">
    <property type="protein sequence ID" value="PIV87069.1"/>
    <property type="molecule type" value="Genomic_DNA"/>
</dbReference>
<name>A0A2M7FC71_9BACT</name>
<accession>A0A2M7FC71</accession>
<gene>
    <name evidence="1" type="ORF">COW49_01670</name>
</gene>
<sequence>MNETFDVISMSGRTRFVEEVRLAILNGWHVRDVWSHEVEVDRNHNKDVCYYAWLERGYSLPMPAALEYSQEYSLEA</sequence>
<reference evidence="2" key="1">
    <citation type="submission" date="2017-09" db="EMBL/GenBank/DDBJ databases">
        <title>Depth-based differentiation of microbial function through sediment-hosted aquifers and enrichment of novel symbionts in the deep terrestrial subsurface.</title>
        <authorList>
            <person name="Probst A.J."/>
            <person name="Ladd B."/>
            <person name="Jarett J.K."/>
            <person name="Geller-Mcgrath D.E."/>
            <person name="Sieber C.M.K."/>
            <person name="Emerson J.B."/>
            <person name="Anantharaman K."/>
            <person name="Thomas B.C."/>
            <person name="Malmstrom R."/>
            <person name="Stieglmeier M."/>
            <person name="Klingl A."/>
            <person name="Woyke T."/>
            <person name="Ryan C.M."/>
            <person name="Banfield J.F."/>
        </authorList>
    </citation>
    <scope>NUCLEOTIDE SEQUENCE [LARGE SCALE GENOMIC DNA]</scope>
</reference>
<evidence type="ECO:0000313" key="1">
    <source>
        <dbReference type="EMBL" id="PIV87069.1"/>
    </source>
</evidence>
<comment type="caution">
    <text evidence="1">The sequence shown here is derived from an EMBL/GenBank/DDBJ whole genome shotgun (WGS) entry which is preliminary data.</text>
</comment>